<dbReference type="EMBL" id="KB933218">
    <property type="protein sequence ID" value="EON98407.1"/>
    <property type="molecule type" value="Genomic_DNA"/>
</dbReference>
<dbReference type="PANTHER" id="PTHR37536">
    <property type="entry name" value="PUTATIVE (AFU_ORTHOLOGUE AFUA_3G02970)-RELATED"/>
    <property type="match status" value="1"/>
</dbReference>
<sequence length="275" mass="29091">MKFTAITSALLYTSVVFGARFTEERRARWAKRESVAVTARSGSSLPRFPVINSPGTDELETVNNTNEEYSSNWAGAVLIGSGYKSVTGTFVVPTPKAPTGGSSSTEYAASAWVGIDGDTAQNSILQTGVDFYVQNGRVSYDAWYEWYPDYAYTFSGFGISAGDTIRTTVTATSTTAGTAVVENLTTGKKVTHSFSGQSRALQELNAEWIVEDFSSGGSLVPFANFGTVTFTSNTATTASGSVGPQGATIIDIKQNNKVLTSSSVSGSNVIVQYIG</sequence>
<dbReference type="AlphaFoldDB" id="R8BGQ5"/>
<protein>
    <submittedName>
        <fullName evidence="3">Putative acid proteinase protein</fullName>
    </submittedName>
</protein>
<dbReference type="SUPFAM" id="SSF49899">
    <property type="entry name" value="Concanavalin A-like lectins/glucanases"/>
    <property type="match status" value="1"/>
</dbReference>
<keyword evidence="4" id="KW-1185">Reference proteome</keyword>
<evidence type="ECO:0000256" key="2">
    <source>
        <dbReference type="SAM" id="SignalP"/>
    </source>
</evidence>
<feature type="chain" id="PRO_5004462727" evidence="2">
    <location>
        <begin position="19"/>
        <end position="275"/>
    </location>
</feature>
<feature type="signal peptide" evidence="2">
    <location>
        <begin position="1"/>
        <end position="18"/>
    </location>
</feature>
<reference evidence="4" key="1">
    <citation type="journal article" date="2013" name="Genome Announc.">
        <title>Draft genome sequence of the ascomycete Phaeoacremonium aleophilum strain UCR-PA7, a causal agent of the esca disease complex in grapevines.</title>
        <authorList>
            <person name="Blanco-Ulate B."/>
            <person name="Rolshausen P."/>
            <person name="Cantu D."/>
        </authorList>
    </citation>
    <scope>NUCLEOTIDE SEQUENCE [LARGE SCALE GENOMIC DNA]</scope>
    <source>
        <strain evidence="4">UCR-PA7</strain>
    </source>
</reference>
<dbReference type="CDD" id="cd13426">
    <property type="entry name" value="Peptidase_G1"/>
    <property type="match status" value="1"/>
</dbReference>
<dbReference type="HOGENOM" id="CLU_066466_0_1_1"/>
<dbReference type="GeneID" id="19326741"/>
<dbReference type="eggNOG" id="ENOG502RJF6">
    <property type="taxonomic scope" value="Eukaryota"/>
</dbReference>
<dbReference type="GO" id="GO:0070007">
    <property type="term" value="F:glutamic-type endopeptidase activity"/>
    <property type="evidence" value="ECO:0007669"/>
    <property type="project" value="InterPro"/>
</dbReference>
<dbReference type="InterPro" id="IPR038656">
    <property type="entry name" value="Peptidase_G1_sf"/>
</dbReference>
<dbReference type="OrthoDB" id="2862635at2759"/>
<feature type="active site" description="Proton acceptor" evidence="1">
    <location>
        <position position="211"/>
    </location>
</feature>
<dbReference type="InterPro" id="IPR000250">
    <property type="entry name" value="Peptidase_G1"/>
</dbReference>
<dbReference type="KEGG" id="tmn:UCRPA7_6117"/>
<proteinExistence type="predicted"/>
<dbReference type="InterPro" id="IPR013320">
    <property type="entry name" value="ConA-like_dom_sf"/>
</dbReference>
<organism evidence="3 4">
    <name type="scientific">Phaeoacremonium minimum (strain UCR-PA7)</name>
    <name type="common">Esca disease fungus</name>
    <name type="synonym">Togninia minima</name>
    <dbReference type="NCBI Taxonomy" id="1286976"/>
    <lineage>
        <taxon>Eukaryota</taxon>
        <taxon>Fungi</taxon>
        <taxon>Dikarya</taxon>
        <taxon>Ascomycota</taxon>
        <taxon>Pezizomycotina</taxon>
        <taxon>Sordariomycetes</taxon>
        <taxon>Sordariomycetidae</taxon>
        <taxon>Togniniales</taxon>
        <taxon>Togniniaceae</taxon>
        <taxon>Phaeoacremonium</taxon>
    </lineage>
</organism>
<dbReference type="RefSeq" id="XP_007916849.1">
    <property type="nucleotide sequence ID" value="XM_007918658.1"/>
</dbReference>
<evidence type="ECO:0000313" key="4">
    <source>
        <dbReference type="Proteomes" id="UP000014074"/>
    </source>
</evidence>
<dbReference type="Proteomes" id="UP000014074">
    <property type="component" value="Unassembled WGS sequence"/>
</dbReference>
<name>R8BGQ5_PHAM7</name>
<evidence type="ECO:0000256" key="1">
    <source>
        <dbReference type="PIRSR" id="PIRSR600250-50"/>
    </source>
</evidence>
<dbReference type="PANTHER" id="PTHR37536:SF3">
    <property type="entry name" value="PUTATIVE (AFU_ORTHOLOGUE AFUA_3G02970)-RELATED"/>
    <property type="match status" value="1"/>
</dbReference>
<evidence type="ECO:0000313" key="3">
    <source>
        <dbReference type="EMBL" id="EON98407.1"/>
    </source>
</evidence>
<dbReference type="PRINTS" id="PR00977">
    <property type="entry name" value="SCYTLDPTASE"/>
</dbReference>
<dbReference type="Gene3D" id="2.60.120.700">
    <property type="entry name" value="Peptidase G1"/>
    <property type="match status" value="1"/>
</dbReference>
<dbReference type="GO" id="GO:0006508">
    <property type="term" value="P:proteolysis"/>
    <property type="evidence" value="ECO:0007669"/>
    <property type="project" value="InterPro"/>
</dbReference>
<accession>R8BGQ5</accession>
<keyword evidence="2" id="KW-0732">Signal</keyword>
<dbReference type="Pfam" id="PF01828">
    <property type="entry name" value="Peptidase_A4"/>
    <property type="match status" value="1"/>
</dbReference>
<gene>
    <name evidence="3" type="ORF">UCRPA7_6117</name>
</gene>